<dbReference type="EMBL" id="JBHRTF010000004">
    <property type="protein sequence ID" value="MFC3115881.1"/>
    <property type="molecule type" value="Genomic_DNA"/>
</dbReference>
<accession>A0ABV7FGL9</accession>
<evidence type="ECO:0000313" key="3">
    <source>
        <dbReference type="Proteomes" id="UP001595555"/>
    </source>
</evidence>
<gene>
    <name evidence="2" type="ORF">ACFODX_09960</name>
</gene>
<reference evidence="3" key="1">
    <citation type="journal article" date="2019" name="Int. J. Syst. Evol. Microbiol.">
        <title>The Global Catalogue of Microorganisms (GCM) 10K type strain sequencing project: providing services to taxonomists for standard genome sequencing and annotation.</title>
        <authorList>
            <consortium name="The Broad Institute Genomics Platform"/>
            <consortium name="The Broad Institute Genome Sequencing Center for Infectious Disease"/>
            <person name="Wu L."/>
            <person name="Ma J."/>
        </authorList>
    </citation>
    <scope>NUCLEOTIDE SEQUENCE [LARGE SCALE GENOMIC DNA]</scope>
    <source>
        <strain evidence="3">KCTC 52237</strain>
    </source>
</reference>
<dbReference type="Gene3D" id="1.20.1050.10">
    <property type="match status" value="1"/>
</dbReference>
<dbReference type="GO" id="GO:0004364">
    <property type="term" value="F:glutathione transferase activity"/>
    <property type="evidence" value="ECO:0007669"/>
    <property type="project" value="UniProtKB-EC"/>
</dbReference>
<proteinExistence type="predicted"/>
<dbReference type="CDD" id="cd00570">
    <property type="entry name" value="GST_N_family"/>
    <property type="match status" value="1"/>
</dbReference>
<evidence type="ECO:0000313" key="2">
    <source>
        <dbReference type="EMBL" id="MFC3115881.1"/>
    </source>
</evidence>
<dbReference type="Proteomes" id="UP001595555">
    <property type="component" value="Unassembled WGS sequence"/>
</dbReference>
<evidence type="ECO:0000259" key="1">
    <source>
        <dbReference type="PROSITE" id="PS50404"/>
    </source>
</evidence>
<comment type="caution">
    <text evidence="2">The sequence shown here is derived from an EMBL/GenBank/DDBJ whole genome shotgun (WGS) entry which is preliminary data.</text>
</comment>
<dbReference type="InterPro" id="IPR004045">
    <property type="entry name" value="Glutathione_S-Trfase_N"/>
</dbReference>
<dbReference type="InterPro" id="IPR036249">
    <property type="entry name" value="Thioredoxin-like_sf"/>
</dbReference>
<dbReference type="PROSITE" id="PS50404">
    <property type="entry name" value="GST_NTER"/>
    <property type="match status" value="1"/>
</dbReference>
<protein>
    <submittedName>
        <fullName evidence="2">Glutathione S-transferase</fullName>
        <ecNumber evidence="2">2.5.1.18</ecNumber>
    </submittedName>
</protein>
<sequence>MKLYGSYTSPFVRHVRIVLQEIQQPCEFIETDQAGSAAKSPTQRVPFLEDGDIFLTDSASIIKYLREKAGQHFCQSAQELDQLCLVNTALDATVNLFFLKRDGVVISQVPYLQRQAARVHTTLAELEQSAITQIAANGRFNDAQLRLGCFMGWSKFREQIDFSPFANLENFYRQICNYPPFNTTQPPQS</sequence>
<organism evidence="2 3">
    <name type="scientific">Cellvibrio fontiphilus</name>
    <dbReference type="NCBI Taxonomy" id="1815559"/>
    <lineage>
        <taxon>Bacteria</taxon>
        <taxon>Pseudomonadati</taxon>
        <taxon>Pseudomonadota</taxon>
        <taxon>Gammaproteobacteria</taxon>
        <taxon>Cellvibrionales</taxon>
        <taxon>Cellvibrionaceae</taxon>
        <taxon>Cellvibrio</taxon>
    </lineage>
</organism>
<dbReference type="Gene3D" id="3.40.30.10">
    <property type="entry name" value="Glutaredoxin"/>
    <property type="match status" value="1"/>
</dbReference>
<dbReference type="SUPFAM" id="SSF52833">
    <property type="entry name" value="Thioredoxin-like"/>
    <property type="match status" value="1"/>
</dbReference>
<keyword evidence="2" id="KW-0808">Transferase</keyword>
<dbReference type="Pfam" id="PF13417">
    <property type="entry name" value="GST_N_3"/>
    <property type="match status" value="1"/>
</dbReference>
<keyword evidence="3" id="KW-1185">Reference proteome</keyword>
<feature type="domain" description="GST N-terminal" evidence="1">
    <location>
        <begin position="1"/>
        <end position="73"/>
    </location>
</feature>
<dbReference type="RefSeq" id="WP_378118616.1">
    <property type="nucleotide sequence ID" value="NZ_JBHRTF010000004.1"/>
</dbReference>
<dbReference type="EC" id="2.5.1.18" evidence="2"/>
<name>A0ABV7FGL9_9GAMM</name>